<evidence type="ECO:0000259" key="1">
    <source>
        <dbReference type="Pfam" id="PF01575"/>
    </source>
</evidence>
<evidence type="ECO:0000313" key="4">
    <source>
        <dbReference type="Proteomes" id="UP000245768"/>
    </source>
</evidence>
<dbReference type="STRING" id="215250.A0A316YIT1"/>
<dbReference type="Gene3D" id="3.10.129.10">
    <property type="entry name" value="Hotdog Thioesterase"/>
    <property type="match status" value="1"/>
</dbReference>
<gene>
    <name evidence="3" type="ORF">FA10DRAFT_289036</name>
</gene>
<dbReference type="InterPro" id="IPR029069">
    <property type="entry name" value="HotDog_dom_sf"/>
</dbReference>
<dbReference type="GO" id="GO:0003857">
    <property type="term" value="F:(3S)-3-hydroxyacyl-CoA dehydrogenase (NAD+) activity"/>
    <property type="evidence" value="ECO:0007669"/>
    <property type="project" value="TreeGrafter"/>
</dbReference>
<dbReference type="PANTHER" id="PTHR13078">
    <property type="entry name" value="PEROXISOMAL MULTIFUNCTIONAL ENZYME TYPE 2-RELATED"/>
    <property type="match status" value="1"/>
</dbReference>
<dbReference type="PANTHER" id="PTHR13078:SF57">
    <property type="entry name" value="DEHYDRATASE, PUTATIVE (AFU_ORTHOLOGUE AFUA_5G00640)-RELATED"/>
    <property type="match status" value="1"/>
</dbReference>
<dbReference type="GO" id="GO:0004300">
    <property type="term" value="F:enoyl-CoA hydratase activity"/>
    <property type="evidence" value="ECO:0007669"/>
    <property type="project" value="TreeGrafter"/>
</dbReference>
<dbReference type="Proteomes" id="UP000245768">
    <property type="component" value="Unassembled WGS sequence"/>
</dbReference>
<keyword evidence="4" id="KW-1185">Reference proteome</keyword>
<name>A0A316YIT1_9BASI</name>
<feature type="domain" description="MaoC-like" evidence="1">
    <location>
        <begin position="178"/>
        <end position="294"/>
    </location>
</feature>
<evidence type="ECO:0000313" key="3">
    <source>
        <dbReference type="EMBL" id="PWN87615.1"/>
    </source>
</evidence>
<dbReference type="GO" id="GO:0006635">
    <property type="term" value="P:fatty acid beta-oxidation"/>
    <property type="evidence" value="ECO:0007669"/>
    <property type="project" value="TreeGrafter"/>
</dbReference>
<dbReference type="OrthoDB" id="60204at2759"/>
<accession>A0A316YIT1</accession>
<dbReference type="SUPFAM" id="SSF54637">
    <property type="entry name" value="Thioesterase/thiol ester dehydrase-isomerase"/>
    <property type="match status" value="2"/>
</dbReference>
<sequence>MAPQQVDFEKSVGHTDGDTPVAWNRRDLLLYAAGIGTGPDALDYVYEASPGFRAFPTYPLVLGLKGTSPDVNVFAEMISSRQGVPGFPKLDPNTIVHGEQSIEILHDIPTNSGEGWKIRKRIVGVHDKGSGLILETEQALVSPVGRTHAIMIGSAFYRGGGQGTGFSKALVTKPPVTKAPGRGADFTLREKTSPGQAIVYRLSSDYNPLHIDPQIGAKGGLGGVILHGLCSYGFAARAILRSVVGTDGQPGSPAAELQVMSSRFTSPVKPGDELETSVWFTGEKDGVVEIAFEQTVVGGKKSLGGGYAKVKRGSKPAAFKL</sequence>
<dbReference type="GO" id="GO:0044594">
    <property type="term" value="F:17-beta-hydroxysteroid dehydrogenase (NAD+) activity"/>
    <property type="evidence" value="ECO:0007669"/>
    <property type="project" value="TreeGrafter"/>
</dbReference>
<reference evidence="3 4" key="1">
    <citation type="journal article" date="2018" name="Mol. Biol. Evol.">
        <title>Broad Genomic Sampling Reveals a Smut Pathogenic Ancestry of the Fungal Clade Ustilaginomycotina.</title>
        <authorList>
            <person name="Kijpornyongpan T."/>
            <person name="Mondo S.J."/>
            <person name="Barry K."/>
            <person name="Sandor L."/>
            <person name="Lee J."/>
            <person name="Lipzen A."/>
            <person name="Pangilinan J."/>
            <person name="LaButti K."/>
            <person name="Hainaut M."/>
            <person name="Henrissat B."/>
            <person name="Grigoriev I.V."/>
            <person name="Spatafora J.W."/>
            <person name="Aime M.C."/>
        </authorList>
    </citation>
    <scope>NUCLEOTIDE SEQUENCE [LARGE SCALE GENOMIC DNA]</scope>
    <source>
        <strain evidence="3 4">MCA 4198</strain>
    </source>
</reference>
<protein>
    <submittedName>
        <fullName evidence="3">Uncharacterized protein</fullName>
    </submittedName>
</protein>
<feature type="domain" description="Peroxisomal multifunctional enzyme type 2-like N-terminal" evidence="2">
    <location>
        <begin position="24"/>
        <end position="146"/>
    </location>
</feature>
<dbReference type="RefSeq" id="XP_025374813.1">
    <property type="nucleotide sequence ID" value="XM_025524253.1"/>
</dbReference>
<dbReference type="InterPro" id="IPR054357">
    <property type="entry name" value="MFE-2_N"/>
</dbReference>
<dbReference type="InterPro" id="IPR002539">
    <property type="entry name" value="MaoC-like_dom"/>
</dbReference>
<organism evidence="3 4">
    <name type="scientific">Acaromyces ingoldii</name>
    <dbReference type="NCBI Taxonomy" id="215250"/>
    <lineage>
        <taxon>Eukaryota</taxon>
        <taxon>Fungi</taxon>
        <taxon>Dikarya</taxon>
        <taxon>Basidiomycota</taxon>
        <taxon>Ustilaginomycotina</taxon>
        <taxon>Exobasidiomycetes</taxon>
        <taxon>Exobasidiales</taxon>
        <taxon>Cryptobasidiaceae</taxon>
        <taxon>Acaromyces</taxon>
    </lineage>
</organism>
<proteinExistence type="predicted"/>
<dbReference type="Pfam" id="PF01575">
    <property type="entry name" value="MaoC_dehydratas"/>
    <property type="match status" value="1"/>
</dbReference>
<dbReference type="Pfam" id="PF22622">
    <property type="entry name" value="MFE-2_hydrat-2_N"/>
    <property type="match status" value="1"/>
</dbReference>
<dbReference type="InParanoid" id="A0A316YIT1"/>
<dbReference type="AlphaFoldDB" id="A0A316YIT1"/>
<dbReference type="GO" id="GO:0005777">
    <property type="term" value="C:peroxisome"/>
    <property type="evidence" value="ECO:0007669"/>
    <property type="project" value="TreeGrafter"/>
</dbReference>
<dbReference type="EMBL" id="KZ819640">
    <property type="protein sequence ID" value="PWN87615.1"/>
    <property type="molecule type" value="Genomic_DNA"/>
</dbReference>
<dbReference type="GeneID" id="37046169"/>
<evidence type="ECO:0000259" key="2">
    <source>
        <dbReference type="Pfam" id="PF22622"/>
    </source>
</evidence>